<organism evidence="2 3">
    <name type="scientific">Streptomyces yaizuensis</name>
    <dbReference type="NCBI Taxonomy" id="2989713"/>
    <lineage>
        <taxon>Bacteria</taxon>
        <taxon>Bacillati</taxon>
        <taxon>Actinomycetota</taxon>
        <taxon>Actinomycetes</taxon>
        <taxon>Kitasatosporales</taxon>
        <taxon>Streptomycetaceae</taxon>
        <taxon>Streptomyces</taxon>
    </lineage>
</organism>
<feature type="region of interest" description="Disordered" evidence="1">
    <location>
        <begin position="64"/>
        <end position="85"/>
    </location>
</feature>
<gene>
    <name evidence="2" type="ORF">SYYSPA8_01530</name>
</gene>
<dbReference type="RefSeq" id="WP_323445043.1">
    <property type="nucleotide sequence ID" value="NZ_BSBI01000001.1"/>
</dbReference>
<protein>
    <submittedName>
        <fullName evidence="2">Lipoprotein</fullName>
    </submittedName>
</protein>
<evidence type="ECO:0000313" key="3">
    <source>
        <dbReference type="Proteomes" id="UP001291653"/>
    </source>
</evidence>
<name>A0ABQ5NRF7_9ACTN</name>
<comment type="caution">
    <text evidence="2">The sequence shown here is derived from an EMBL/GenBank/DDBJ whole genome shotgun (WGS) entry which is preliminary data.</text>
</comment>
<sequence length="181" mass="19723">MTWYGRGRTRGGRRWWSTVAAGVAVLAPAGCSPEERPLAGVAVDADGTVRALLRPCDDDGRVRGPRLHGTVPERAGDTEREADAAAERWVGWEARGTERAEKDFPLFAPPKRWQAETRGAQELRPGLSYRLTFGDPDDTYAYSGVVIFDAAQVAALRPGEVLTGTSTTSREEFEDEARASC</sequence>
<evidence type="ECO:0000256" key="1">
    <source>
        <dbReference type="SAM" id="MobiDB-lite"/>
    </source>
</evidence>
<evidence type="ECO:0000313" key="2">
    <source>
        <dbReference type="EMBL" id="GLF92925.1"/>
    </source>
</evidence>
<keyword evidence="2" id="KW-0449">Lipoprotein</keyword>
<feature type="compositionally biased region" description="Basic and acidic residues" evidence="1">
    <location>
        <begin position="74"/>
        <end position="85"/>
    </location>
</feature>
<dbReference type="EMBL" id="BSBI01000001">
    <property type="protein sequence ID" value="GLF92925.1"/>
    <property type="molecule type" value="Genomic_DNA"/>
</dbReference>
<dbReference type="Proteomes" id="UP001291653">
    <property type="component" value="Unassembled WGS sequence"/>
</dbReference>
<proteinExistence type="predicted"/>
<reference evidence="2 3" key="1">
    <citation type="submission" date="2022-10" db="EMBL/GenBank/DDBJ databases">
        <title>Draft genome sequence of Streptomyces sp. YSPA8.</title>
        <authorList>
            <person name="Moriuchi R."/>
            <person name="Dohra H."/>
            <person name="Yamamura H."/>
            <person name="Kodani S."/>
        </authorList>
    </citation>
    <scope>NUCLEOTIDE SEQUENCE [LARGE SCALE GENOMIC DNA]</scope>
    <source>
        <strain evidence="2 3">YSPA8</strain>
    </source>
</reference>
<keyword evidence="3" id="KW-1185">Reference proteome</keyword>
<accession>A0ABQ5NRF7</accession>